<keyword evidence="3" id="KW-1185">Reference proteome</keyword>
<evidence type="ECO:0000313" key="3">
    <source>
        <dbReference type="Proteomes" id="UP000193920"/>
    </source>
</evidence>
<protein>
    <recommendedName>
        <fullName evidence="1">F-box domain-containing protein</fullName>
    </recommendedName>
</protein>
<dbReference type="InterPro" id="IPR001611">
    <property type="entry name" value="Leu-rich_rpt"/>
</dbReference>
<dbReference type="InterPro" id="IPR001810">
    <property type="entry name" value="F-box_dom"/>
</dbReference>
<dbReference type="Proteomes" id="UP000193920">
    <property type="component" value="Unassembled WGS sequence"/>
</dbReference>
<dbReference type="SUPFAM" id="SSF52058">
    <property type="entry name" value="L domain-like"/>
    <property type="match status" value="2"/>
</dbReference>
<reference evidence="2 3" key="1">
    <citation type="submission" date="2016-08" db="EMBL/GenBank/DDBJ databases">
        <title>A Parts List for Fungal Cellulosomes Revealed by Comparative Genomics.</title>
        <authorList>
            <consortium name="DOE Joint Genome Institute"/>
            <person name="Haitjema C.H."/>
            <person name="Gilmore S.P."/>
            <person name="Henske J.K."/>
            <person name="Solomon K.V."/>
            <person name="De Groot R."/>
            <person name="Kuo A."/>
            <person name="Mondo S.J."/>
            <person name="Salamov A.A."/>
            <person name="Labutti K."/>
            <person name="Zhao Z."/>
            <person name="Chiniquy J."/>
            <person name="Barry K."/>
            <person name="Brewer H.M."/>
            <person name="Purvine S.O."/>
            <person name="Wright A.T."/>
            <person name="Boxma B."/>
            <person name="Van Alen T."/>
            <person name="Hackstein J.H."/>
            <person name="Baker S.E."/>
            <person name="Grigoriev I.V."/>
            <person name="O'Malley M.A."/>
        </authorList>
    </citation>
    <scope>NUCLEOTIDE SEQUENCE [LARGE SCALE GENOMIC DNA]</scope>
    <source>
        <strain evidence="2 3">G1</strain>
    </source>
</reference>
<feature type="domain" description="F-box" evidence="1">
    <location>
        <begin position="618"/>
        <end position="670"/>
    </location>
</feature>
<dbReference type="Gene3D" id="3.80.10.10">
    <property type="entry name" value="Ribonuclease Inhibitor"/>
    <property type="match status" value="2"/>
</dbReference>
<name>A0A1Y2DBM1_9FUNG</name>
<organism evidence="2 3">
    <name type="scientific">Neocallimastix californiae</name>
    <dbReference type="NCBI Taxonomy" id="1754190"/>
    <lineage>
        <taxon>Eukaryota</taxon>
        <taxon>Fungi</taxon>
        <taxon>Fungi incertae sedis</taxon>
        <taxon>Chytridiomycota</taxon>
        <taxon>Chytridiomycota incertae sedis</taxon>
        <taxon>Neocallimastigomycetes</taxon>
        <taxon>Neocallimastigales</taxon>
        <taxon>Neocallimastigaceae</taxon>
        <taxon>Neocallimastix</taxon>
    </lineage>
</organism>
<comment type="caution">
    <text evidence="2">The sequence shown here is derived from an EMBL/GenBank/DDBJ whole genome shotgun (WGS) entry which is preliminary data.</text>
</comment>
<dbReference type="PROSITE" id="PS51450">
    <property type="entry name" value="LRR"/>
    <property type="match status" value="1"/>
</dbReference>
<evidence type="ECO:0000313" key="2">
    <source>
        <dbReference type="EMBL" id="ORY56516.1"/>
    </source>
</evidence>
<sequence length="1151" mass="133969">MIIKKSNNDEIDSIEEKKLFDNKDHANSSSNLMFGSLNILKTCKLPNNKGKEISSSSLEINNNSESNCIKELTMKKLNIVSTIDHSVISSNDNYTLEKEVEKFITNSKHIINNVLKSNKENQNVSNTTNNREKGEIHLNIDDNINKTINSNHTEGEGNSLELYKMNKNFFNDKNDIQQSNTSQNNSTKLSNCNLGMECVVENLENADITYLIDSKFNNTNPIQKSQLLPIGDNILNNENKKDEKKQEVKSNEYSIRSSYNSLNSVDSNTITNLLIMDDSFKKTTGESNKIITKNKSSSSESLVEKSLNNNSPHKENLCLKVEKNIYNNSILENKEISNKLLKINSKNENIFPVTLLISASEYNSWVSTLYNIKTHIFKLFKCNTFFVNSKLNNNIQNIIFLKQFKPKIDFINYGKIIQVSVDCRRFLNLISLSSKFSFNLVPLKHTKSFEHLSIKFKICDSEKLSEIALFLWNLSSLNIEQYELSLNAFSNNHYHKISALGKLHNIKHIQWHIQKDIDNEHALSCSEYLSYLWILYQFKNDCDSCQIQYLSKLNNNKCLECQNIINKQIKNCKKCHILIKNIEYDKINENESMKNEKFEKNSLLTEIKEIFIPRKKEIYKLDTLPPEILMNIFDQFTKNVDKQNFRFTCKRFRKTLDSPNVLMIKKYEQLNYLKNLINIKKAIMNIDIFFKDYDKLEITNNIFNEIRNLVLLCDIQDMILTTSEYSKKLINTLFNSFNTLTNLTIRRVNRRDIFTRLFSPRQLTFPSLINLQFEECVLSPRTLKPWEKISMPSLKSVTIDEKSVLSHIPSFLRNLCSIELKCHFKTDLWISGEYYNLENLIVELDYKDDLNELFIKEGTYMPNLKSLVLMNNKKIESLPISPKLTDLTLVCDEFSKEELNRLSECYPDLSVLNIECPLDFSFPSNFTSLKSLRLEFIPTILIRTIPALPHLTSLHIERGEHVVLNGVFPELKYLIIESCDKINFTGKFEALEWIKFRNCNNIRTIDWDFPSLNSLSLENCFFLTSIEDKYPLLQTLNVKCCKNFYKIPSNLSKLNALNILQCDNFISVSSNFKSLTILNVSHCRIFSYVPKELDNLEWLLLEDCNNIHQIPHLSKLRHFKCLRCKNIPFPFSPCKFFPNIRSFAVTTLNKK</sequence>
<dbReference type="InterPro" id="IPR032675">
    <property type="entry name" value="LRR_dom_sf"/>
</dbReference>
<accession>A0A1Y2DBM1</accession>
<dbReference type="AlphaFoldDB" id="A0A1Y2DBM1"/>
<gene>
    <name evidence="2" type="ORF">LY90DRAFT_669390</name>
</gene>
<dbReference type="PROSITE" id="PS50181">
    <property type="entry name" value="FBOX"/>
    <property type="match status" value="1"/>
</dbReference>
<proteinExistence type="predicted"/>
<evidence type="ECO:0000259" key="1">
    <source>
        <dbReference type="PROSITE" id="PS50181"/>
    </source>
</evidence>
<dbReference type="OrthoDB" id="2140669at2759"/>
<dbReference type="SMART" id="SM00256">
    <property type="entry name" value="FBOX"/>
    <property type="match status" value="1"/>
</dbReference>
<dbReference type="EMBL" id="MCOG01000073">
    <property type="protein sequence ID" value="ORY56516.1"/>
    <property type="molecule type" value="Genomic_DNA"/>
</dbReference>